<dbReference type="EMBL" id="CP000866">
    <property type="protein sequence ID" value="ABX12958.1"/>
    <property type="molecule type" value="Genomic_DNA"/>
</dbReference>
<sequence>MTYVVVIMDFTASLRLIHANFFFVDIVGLSDTSMSTKTQIKKIETLNKCISDCKSFQSVPIDSLLLLPTGDGCCIGFLQGPELPLLLAIELHEKLAQYNKAKIPSETVRVRIGLHSGNCFLVNDLLGQRNTWGPGIIYARRVMDFGDDGHILLSPSLAEDLRSLSDEYREVIKPVHDVVLKHGMTMLLYSAYGEGFGNKKHPEKGASMRSKYGEEILRLQKTTLYPSIDLVLSVIDPEKMIVEHKRTYEVVNTSNEPIKTVLHGIATDVDIPDINDMNINVYDEKDRECPITSINVDKPDVKEFTTQFSEPITKEDTGKKYTLQYAVEEPERYFENAFLIDCQKFNMAFKYPTGNGIKRPELLEINQETEAKTPSKIVPEISTEGTQEIIKWTMEDIPKGKTYRIEW</sequence>
<dbReference type="SUPFAM" id="SSF55073">
    <property type="entry name" value="Nucleotide cyclase"/>
    <property type="match status" value="1"/>
</dbReference>
<dbReference type="EnsemblBacteria" id="ABX12958">
    <property type="protein sequence ID" value="ABX12958"/>
    <property type="gene ID" value="Nmar_1062"/>
</dbReference>
<dbReference type="Gene3D" id="3.30.70.1230">
    <property type="entry name" value="Nucleotide cyclase"/>
    <property type="match status" value="1"/>
</dbReference>
<reference evidence="1 2" key="1">
    <citation type="journal article" date="2010" name="Proc. Natl. Acad. Sci. U.S.A.">
        <title>Nitrosopumilus maritimus genome reveals unique mechanisms for nitrification and autotrophy in globally distributed marine crenarchaea.</title>
        <authorList>
            <person name="Walker C.B."/>
            <person name="de la Torre J.R."/>
            <person name="Klotz M.G."/>
            <person name="Urakawa H."/>
            <person name="Pinel N."/>
            <person name="Arp D.J."/>
            <person name="Brochier-Armanet C."/>
            <person name="Chain P.S."/>
            <person name="Chan P.P."/>
            <person name="Gollabgir A."/>
            <person name="Hemp J."/>
            <person name="Hugler M."/>
            <person name="Karr E.A."/>
            <person name="Konneke M."/>
            <person name="Shin M."/>
            <person name="Lawton T.J."/>
            <person name="Lowe T."/>
            <person name="Martens-Habbena W."/>
            <person name="Sayavedra-Soto L.A."/>
            <person name="Lang D."/>
            <person name="Sievert S.M."/>
            <person name="Rosenzweig A.C."/>
            <person name="Manning G."/>
            <person name="Stahl D.A."/>
        </authorList>
    </citation>
    <scope>NUCLEOTIDE SEQUENCE [LARGE SCALE GENOMIC DNA]</scope>
    <source>
        <strain evidence="1 2">SCM1</strain>
    </source>
</reference>
<accession>A9A4I0</accession>
<dbReference type="HOGENOM" id="CLU_044947_0_0_2"/>
<evidence type="ECO:0000313" key="2">
    <source>
        <dbReference type="Proteomes" id="UP000000792"/>
    </source>
</evidence>
<dbReference type="InterPro" id="IPR029787">
    <property type="entry name" value="Nucleotide_cyclase"/>
</dbReference>
<evidence type="ECO:0000313" key="1">
    <source>
        <dbReference type="EMBL" id="ABX12958.1"/>
    </source>
</evidence>
<dbReference type="InParanoid" id="A9A4I0"/>
<keyword evidence="2" id="KW-1185">Reference proteome</keyword>
<dbReference type="KEGG" id="nmr:Nmar_1062"/>
<organism evidence="1 2">
    <name type="scientific">Nitrosopumilus maritimus (strain SCM1)</name>
    <dbReference type="NCBI Taxonomy" id="436308"/>
    <lineage>
        <taxon>Archaea</taxon>
        <taxon>Nitrososphaerota</taxon>
        <taxon>Nitrososphaeria</taxon>
        <taxon>Nitrosopumilales</taxon>
        <taxon>Nitrosopumilaceae</taxon>
        <taxon>Nitrosopumilus</taxon>
    </lineage>
</organism>
<proteinExistence type="predicted"/>
<protein>
    <recommendedName>
        <fullName evidence="3">Guanylate cyclase domain-containing protein</fullName>
    </recommendedName>
</protein>
<dbReference type="eggNOG" id="arCOG11548">
    <property type="taxonomic scope" value="Archaea"/>
</dbReference>
<dbReference type="AlphaFoldDB" id="A9A4I0"/>
<evidence type="ECO:0008006" key="3">
    <source>
        <dbReference type="Google" id="ProtNLM"/>
    </source>
</evidence>
<gene>
    <name evidence="1" type="ordered locus">Nmar_1062</name>
</gene>
<name>A9A4I0_NITMS</name>
<dbReference type="Proteomes" id="UP000000792">
    <property type="component" value="Chromosome"/>
</dbReference>